<dbReference type="InterPro" id="IPR027417">
    <property type="entry name" value="P-loop_NTPase"/>
</dbReference>
<keyword evidence="1 3" id="KW-0547">Nucleotide-binding</keyword>
<keyword evidence="7" id="KW-1185">Reference proteome</keyword>
<keyword evidence="6" id="KW-0808">Transferase</keyword>
<evidence type="ECO:0000313" key="7">
    <source>
        <dbReference type="Proteomes" id="UP000259030"/>
    </source>
</evidence>
<accession>A0A221SWT5</accession>
<dbReference type="NCBIfam" id="NF008994">
    <property type="entry name" value="PRK12337.1"/>
    <property type="match status" value="1"/>
</dbReference>
<feature type="region of interest" description="Disordered" evidence="4">
    <location>
        <begin position="482"/>
        <end position="523"/>
    </location>
</feature>
<feature type="compositionally biased region" description="Basic and acidic residues" evidence="4">
    <location>
        <begin position="496"/>
        <end position="506"/>
    </location>
</feature>
<reference evidence="6 7" key="1">
    <citation type="submission" date="2017-05" db="EMBL/GenBank/DDBJ databases">
        <title>The complete genome sequence of Deinococcus ficus isolated from the rhizosphere of the Ficus religiosa L. in Taiwan.</title>
        <authorList>
            <person name="Wu K.-M."/>
            <person name="Liao T.-L."/>
            <person name="Liu Y.-M."/>
            <person name="Young C.-C."/>
            <person name="Tsai S.-F."/>
        </authorList>
    </citation>
    <scope>NUCLEOTIDE SEQUENCE [LARGE SCALE GENOMIC DNA]</scope>
    <source>
        <strain evidence="6 7">CC-FR2-10</strain>
    </source>
</reference>
<keyword evidence="6" id="KW-0418">Kinase</keyword>
<dbReference type="AlphaFoldDB" id="A0A221SWT5"/>
<sequence>MAIPEVKIGTGRHAWPFSRGLVVESLVNAGAGAAEAAAAGRIVEQQLRHGKRRHIPVEDLHALVTEVARTAVGEDVAARVAEQTPAFMDILVVAKKGHLPFSRGVLARTLEDAGLSPRDAYATASAVDVRMRQAGTQTLTAEDLDQLTEATLAARYGEHMRRTYQYVRLNRGRLGVASDDYSLPVPFSKGVLVQSLLAAGVDPDVARKVARVTQRDLRGRDDRVVRRSDVREKVEALLRDEVGPDVSARYRLLRVIRHPPRPLVILLGGVSGTGKSFLAAEVAYRLGISRVVGTDSIREVMRSMVSPALLPTLHASTFNAWEALVPPGERLPEHASLDQLMAGFRDQVQQVSVGLKAVVQRSVEEGTSVLLEGVHLVPGYIRPGDIRNAIVVPMLVTLPSADEHRRHFESRDIETAATRPLHRYLRYFDEIRRMQDQLETLARQEGVPLLNGQTLDESADQAVNVVLSRVMTALTPEERALLFGGDGGDDEILTEVTREKRRRADPATDGAAGDDPPPGPAGA</sequence>
<dbReference type="GO" id="GO:0005524">
    <property type="term" value="F:ATP binding"/>
    <property type="evidence" value="ECO:0007669"/>
    <property type="project" value="UniProtKB-UniRule"/>
</dbReference>
<evidence type="ECO:0000256" key="2">
    <source>
        <dbReference type="ARBA" id="ARBA00022840"/>
    </source>
</evidence>
<keyword evidence="2 3" id="KW-0067">ATP-binding</keyword>
<dbReference type="PANTHER" id="PTHR33477">
    <property type="entry name" value="P-LOOP NTPASE DOMAIN-CONTAINING PROTEIN LPA1 HOMOLOG 1"/>
    <property type="match status" value="1"/>
</dbReference>
<proteinExistence type="predicted"/>
<feature type="domain" description="ATP-cone" evidence="5">
    <location>
        <begin position="174"/>
        <end position="261"/>
    </location>
</feature>
<dbReference type="STRING" id="317577.GCA_000419625_02192"/>
<feature type="domain" description="ATP-cone" evidence="5">
    <location>
        <begin position="4"/>
        <end position="92"/>
    </location>
</feature>
<name>A0A221SWT5_9DEIO</name>
<dbReference type="GO" id="GO:0016301">
    <property type="term" value="F:kinase activity"/>
    <property type="evidence" value="ECO:0007669"/>
    <property type="project" value="UniProtKB-KW"/>
</dbReference>
<dbReference type="SUPFAM" id="SSF52540">
    <property type="entry name" value="P-loop containing nucleoside triphosphate hydrolases"/>
    <property type="match status" value="1"/>
</dbReference>
<dbReference type="Gene3D" id="3.40.50.300">
    <property type="entry name" value="P-loop containing nucleotide triphosphate hydrolases"/>
    <property type="match status" value="1"/>
</dbReference>
<evidence type="ECO:0000256" key="1">
    <source>
        <dbReference type="ARBA" id="ARBA00022741"/>
    </source>
</evidence>
<dbReference type="InterPro" id="IPR005144">
    <property type="entry name" value="ATP-cone_dom"/>
</dbReference>
<dbReference type="EMBL" id="CP021081">
    <property type="protein sequence ID" value="ASN81056.1"/>
    <property type="molecule type" value="Genomic_DNA"/>
</dbReference>
<dbReference type="Pfam" id="PF03477">
    <property type="entry name" value="ATP-cone"/>
    <property type="match status" value="1"/>
</dbReference>
<organism evidence="6 7">
    <name type="scientific">Deinococcus ficus</name>
    <dbReference type="NCBI Taxonomy" id="317577"/>
    <lineage>
        <taxon>Bacteria</taxon>
        <taxon>Thermotogati</taxon>
        <taxon>Deinococcota</taxon>
        <taxon>Deinococci</taxon>
        <taxon>Deinococcales</taxon>
        <taxon>Deinococcaceae</taxon>
        <taxon>Deinococcus</taxon>
    </lineage>
</organism>
<dbReference type="RefSeq" id="WP_081425669.1">
    <property type="nucleotide sequence ID" value="NZ_CP021081.1"/>
</dbReference>
<gene>
    <name evidence="6" type="ORF">DFI_08620</name>
</gene>
<dbReference type="PANTHER" id="PTHR33477:SF3">
    <property type="entry name" value="P-LOOP NTPASE DOMAIN-CONTAINING PROTEIN LPA1 HOMOLOG 1"/>
    <property type="match status" value="1"/>
</dbReference>
<dbReference type="PROSITE" id="PS51161">
    <property type="entry name" value="ATP_CONE"/>
    <property type="match status" value="2"/>
</dbReference>
<dbReference type="KEGG" id="dfc:DFI_08620"/>
<evidence type="ECO:0000259" key="5">
    <source>
        <dbReference type="PROSITE" id="PS51161"/>
    </source>
</evidence>
<dbReference type="Proteomes" id="UP000259030">
    <property type="component" value="Chromosome"/>
</dbReference>
<protein>
    <submittedName>
        <fullName evidence="6">2-phosphoglycerate kinase</fullName>
    </submittedName>
</protein>
<evidence type="ECO:0000313" key="6">
    <source>
        <dbReference type="EMBL" id="ASN81056.1"/>
    </source>
</evidence>
<evidence type="ECO:0000256" key="3">
    <source>
        <dbReference type="PROSITE-ProRule" id="PRU00492"/>
    </source>
</evidence>
<evidence type="ECO:0000256" key="4">
    <source>
        <dbReference type="SAM" id="MobiDB-lite"/>
    </source>
</evidence>